<evidence type="ECO:0000256" key="2">
    <source>
        <dbReference type="ARBA" id="ARBA00022692"/>
    </source>
</evidence>
<dbReference type="STRING" id="990268.JCM19235_4000"/>
<evidence type="ECO:0000313" key="7">
    <source>
        <dbReference type="Proteomes" id="UP000029228"/>
    </source>
</evidence>
<proteinExistence type="predicted"/>
<keyword evidence="4 5" id="KW-0472">Membrane</keyword>
<dbReference type="InterPro" id="IPR027469">
    <property type="entry name" value="Cation_efflux_TMD_sf"/>
</dbReference>
<comment type="subcellular location">
    <subcellularLocation>
        <location evidence="1">Membrane</location>
        <topology evidence="1">Multi-pass membrane protein</topology>
    </subcellularLocation>
</comment>
<evidence type="ECO:0000313" key="6">
    <source>
        <dbReference type="EMBL" id="GAL22484.1"/>
    </source>
</evidence>
<keyword evidence="2 5" id="KW-0812">Transmembrane</keyword>
<evidence type="ECO:0000256" key="3">
    <source>
        <dbReference type="ARBA" id="ARBA00022989"/>
    </source>
</evidence>
<reference evidence="6 7" key="2">
    <citation type="submission" date="2014-09" db="EMBL/GenBank/DDBJ databases">
        <authorList>
            <consortium name="NBRP consortium"/>
            <person name="Sawabe T."/>
            <person name="Meirelles P."/>
            <person name="Nakanishi M."/>
            <person name="Sayaka M."/>
            <person name="Hattori M."/>
            <person name="Ohkuma M."/>
        </authorList>
    </citation>
    <scope>NUCLEOTIDE SEQUENCE [LARGE SCALE GENOMIC DNA]</scope>
    <source>
        <strain evidence="7">JCM19235</strain>
    </source>
</reference>
<evidence type="ECO:0000256" key="4">
    <source>
        <dbReference type="ARBA" id="ARBA00023136"/>
    </source>
</evidence>
<sequence length="49" mass="5368">MLAIGALILGKLYGWNWLDAFMGIVGALVIGKWTLNLLKQTSLFCLTKA</sequence>
<dbReference type="SUPFAM" id="SSF161111">
    <property type="entry name" value="Cation efflux protein transmembrane domain-like"/>
    <property type="match status" value="1"/>
</dbReference>
<dbReference type="Gene3D" id="1.20.1510.10">
    <property type="entry name" value="Cation efflux protein transmembrane domain"/>
    <property type="match status" value="1"/>
</dbReference>
<comment type="caution">
    <text evidence="6">The sequence shown here is derived from an EMBL/GenBank/DDBJ whole genome shotgun (WGS) entry which is preliminary data.</text>
</comment>
<accession>A0A090S7M8</accession>
<gene>
    <name evidence="6" type="ORF">JCM19235_4000</name>
</gene>
<dbReference type="GO" id="GO:0016020">
    <property type="term" value="C:membrane"/>
    <property type="evidence" value="ECO:0007669"/>
    <property type="project" value="UniProtKB-SubCell"/>
</dbReference>
<dbReference type="EMBL" id="BBMR01000013">
    <property type="protein sequence ID" value="GAL22484.1"/>
    <property type="molecule type" value="Genomic_DNA"/>
</dbReference>
<keyword evidence="3 5" id="KW-1133">Transmembrane helix</keyword>
<evidence type="ECO:0000256" key="1">
    <source>
        <dbReference type="ARBA" id="ARBA00004141"/>
    </source>
</evidence>
<keyword evidence="7" id="KW-1185">Reference proteome</keyword>
<feature type="transmembrane region" description="Helical" evidence="5">
    <location>
        <begin position="20"/>
        <end position="38"/>
    </location>
</feature>
<protein>
    <submittedName>
        <fullName evidence="6">Putative transporter</fullName>
    </submittedName>
</protein>
<name>A0A090S7M8_9VIBR</name>
<dbReference type="Proteomes" id="UP000029228">
    <property type="component" value="Unassembled WGS sequence"/>
</dbReference>
<evidence type="ECO:0000256" key="5">
    <source>
        <dbReference type="SAM" id="Phobius"/>
    </source>
</evidence>
<organism evidence="6 7">
    <name type="scientific">Vibrio maritimus</name>
    <dbReference type="NCBI Taxonomy" id="990268"/>
    <lineage>
        <taxon>Bacteria</taxon>
        <taxon>Pseudomonadati</taxon>
        <taxon>Pseudomonadota</taxon>
        <taxon>Gammaproteobacteria</taxon>
        <taxon>Vibrionales</taxon>
        <taxon>Vibrionaceae</taxon>
        <taxon>Vibrio</taxon>
    </lineage>
</organism>
<dbReference type="AlphaFoldDB" id="A0A090S7M8"/>
<reference evidence="6 7" key="1">
    <citation type="submission" date="2014-09" db="EMBL/GenBank/DDBJ databases">
        <title>Vibrio maritimus JCM 19235. (C45) whole genome shotgun sequence.</title>
        <authorList>
            <person name="Sawabe T."/>
            <person name="Meirelles P."/>
            <person name="Nakanishi M."/>
            <person name="Sayaka M."/>
            <person name="Hattori M."/>
            <person name="Ohkuma M."/>
        </authorList>
    </citation>
    <scope>NUCLEOTIDE SEQUENCE [LARGE SCALE GENOMIC DNA]</scope>
    <source>
        <strain evidence="7">JCM19235</strain>
    </source>
</reference>